<dbReference type="InterPro" id="IPR040009">
    <property type="entry name" value="Mtf2/C5D6.12-like"/>
</dbReference>
<feature type="region of interest" description="Disordered" evidence="1">
    <location>
        <begin position="95"/>
        <end position="122"/>
    </location>
</feature>
<reference evidence="3 4" key="1">
    <citation type="journal article" date="2018" name="PLoS Pathog.">
        <title>Evolution of structural diversity of trichothecenes, a family of toxins produced by plant pathogenic and entomopathogenic fungi.</title>
        <authorList>
            <person name="Proctor R.H."/>
            <person name="McCormick S.P."/>
            <person name="Kim H.S."/>
            <person name="Cardoza R.E."/>
            <person name="Stanley A.M."/>
            <person name="Lindo L."/>
            <person name="Kelly A."/>
            <person name="Brown D.W."/>
            <person name="Lee T."/>
            <person name="Vaughan M.M."/>
            <person name="Alexander N.J."/>
            <person name="Busman M."/>
            <person name="Gutierrez S."/>
        </authorList>
    </citation>
    <scope>NUCLEOTIDE SEQUENCE [LARGE SCALE GENOMIC DNA]</scope>
    <source>
        <strain evidence="3 4">NRRL 20695</strain>
    </source>
</reference>
<evidence type="ECO:0000256" key="1">
    <source>
        <dbReference type="SAM" id="MobiDB-lite"/>
    </source>
</evidence>
<evidence type="ECO:0000313" key="4">
    <source>
        <dbReference type="Proteomes" id="UP000266234"/>
    </source>
</evidence>
<dbReference type="GO" id="GO:0005739">
    <property type="term" value="C:mitochondrion"/>
    <property type="evidence" value="ECO:0007669"/>
    <property type="project" value="InterPro"/>
</dbReference>
<dbReference type="EMBL" id="PXOG01000056">
    <property type="protein sequence ID" value="RGP79017.1"/>
    <property type="molecule type" value="Genomic_DNA"/>
</dbReference>
<comment type="caution">
    <text evidence="3">The sequence shown here is derived from an EMBL/GenBank/DDBJ whole genome shotgun (WGS) entry which is preliminary data.</text>
</comment>
<protein>
    <recommendedName>
        <fullName evidence="2">Mtf2-like C-terminal domain-containing protein</fullName>
    </recommendedName>
</protein>
<evidence type="ECO:0000313" key="3">
    <source>
        <dbReference type="EMBL" id="RGP79017.1"/>
    </source>
</evidence>
<keyword evidence="4" id="KW-1185">Reference proteome</keyword>
<dbReference type="OrthoDB" id="2444174at2759"/>
<dbReference type="STRING" id="694270.A0A395T3C3"/>
<feature type="region of interest" description="Disordered" evidence="1">
    <location>
        <begin position="233"/>
        <end position="261"/>
    </location>
</feature>
<dbReference type="PANTHER" id="PTHR39468:SF1">
    <property type="entry name" value="MTF2-LIKE C-TERMINAL DOMAIN-CONTAINING PROTEIN"/>
    <property type="match status" value="1"/>
</dbReference>
<evidence type="ECO:0000259" key="2">
    <source>
        <dbReference type="Pfam" id="PF19189"/>
    </source>
</evidence>
<accession>A0A395T3C3</accession>
<sequence>MSRNLLPFLYQTRTLQLACRRPASILFTQKAGVATSASRSRKIDNSIPFEFDDEDAESIYGADPDADGHLSPEGTLTPMETEIFKRIFDDISHARLPQNQKPARPEEAQPTQTPAPSDLGKQQIGDTLVEKARGANVSDDFLKRYPVSLRKAAQNALGKFESAPKRPKLYNLAELDKAEKAQMREWAKYEELKTKEKERVLKLMKDCKSDAELWDVMEKEVFSLPEKLDIVEAPKTAQRGRKPKNAPLKEKAKTTSESEGEKPVMDVHGYLYSDFLIYGLELLDTGFPKPSIHAFNILPRIKELSLSSYVLGVSSPLFIKLAEIYWKRYGDAVSAMDALDEMKPLGIFPTETEKLEEVEGLLEQIEQHWHSCAWGAQGPFVMAAMQGPPFDATLKSRLGRMKGIIAKKHFHNERNALN</sequence>
<dbReference type="InterPro" id="IPR043837">
    <property type="entry name" value="Mtf2-like_C"/>
</dbReference>
<dbReference type="AlphaFoldDB" id="A0A395T3C3"/>
<feature type="domain" description="Mtf2-like C-terminal" evidence="2">
    <location>
        <begin position="192"/>
        <end position="348"/>
    </location>
</feature>
<gene>
    <name evidence="3" type="ORF">FLONG3_2923</name>
</gene>
<dbReference type="PANTHER" id="PTHR39468">
    <property type="entry name" value="CHROMOSOME 7, WHOLE GENOME SHOTGUN SEQUENCE"/>
    <property type="match status" value="1"/>
</dbReference>
<dbReference type="Proteomes" id="UP000266234">
    <property type="component" value="Unassembled WGS sequence"/>
</dbReference>
<proteinExistence type="predicted"/>
<name>A0A395T3C3_9HYPO</name>
<feature type="compositionally biased region" description="Basic and acidic residues" evidence="1">
    <location>
        <begin position="247"/>
        <end position="261"/>
    </location>
</feature>
<dbReference type="Pfam" id="PF19189">
    <property type="entry name" value="Mtf2"/>
    <property type="match status" value="1"/>
</dbReference>
<organism evidence="3 4">
    <name type="scientific">Fusarium longipes</name>
    <dbReference type="NCBI Taxonomy" id="694270"/>
    <lineage>
        <taxon>Eukaryota</taxon>
        <taxon>Fungi</taxon>
        <taxon>Dikarya</taxon>
        <taxon>Ascomycota</taxon>
        <taxon>Pezizomycotina</taxon>
        <taxon>Sordariomycetes</taxon>
        <taxon>Hypocreomycetidae</taxon>
        <taxon>Hypocreales</taxon>
        <taxon>Nectriaceae</taxon>
        <taxon>Fusarium</taxon>
    </lineage>
</organism>